<organism evidence="1 2">
    <name type="scientific">Mesorhizobium delmotii</name>
    <dbReference type="NCBI Taxonomy" id="1631247"/>
    <lineage>
        <taxon>Bacteria</taxon>
        <taxon>Pseudomonadati</taxon>
        <taxon>Pseudomonadota</taxon>
        <taxon>Alphaproteobacteria</taxon>
        <taxon>Hyphomicrobiales</taxon>
        <taxon>Phyllobacteriaceae</taxon>
        <taxon>Mesorhizobium</taxon>
    </lineage>
</organism>
<evidence type="ECO:0000313" key="2">
    <source>
        <dbReference type="Proteomes" id="UP000245698"/>
    </source>
</evidence>
<keyword evidence="2" id="KW-1185">Reference proteome</keyword>
<protein>
    <submittedName>
        <fullName evidence="1">Uncharacterized protein</fullName>
    </submittedName>
</protein>
<gene>
    <name evidence="1" type="ORF">BQ8482_120111</name>
</gene>
<dbReference type="EMBL" id="FUIG01000018">
    <property type="protein sequence ID" value="SJM30056.1"/>
    <property type="molecule type" value="Genomic_DNA"/>
</dbReference>
<dbReference type="AlphaFoldDB" id="A0A2P9AG23"/>
<reference evidence="2" key="1">
    <citation type="submission" date="2016-12" db="EMBL/GenBank/DDBJ databases">
        <authorList>
            <person name="Brunel B."/>
        </authorList>
    </citation>
    <scope>NUCLEOTIDE SEQUENCE [LARGE SCALE GENOMIC DNA]</scope>
</reference>
<sequence>MFCRQRLMVRICMVEHLAEVTHVECLATDGAELEMPCFVVGRRPVAPALDAGCRGCWFDLVSRWSTPRF</sequence>
<proteinExistence type="predicted"/>
<evidence type="ECO:0000313" key="1">
    <source>
        <dbReference type="EMBL" id="SJM30056.1"/>
    </source>
</evidence>
<accession>A0A2P9AG23</accession>
<name>A0A2P9AG23_9HYPH</name>
<dbReference type="Proteomes" id="UP000245698">
    <property type="component" value="Unassembled WGS sequence"/>
</dbReference>